<evidence type="ECO:0000256" key="5">
    <source>
        <dbReference type="ARBA" id="ARBA00029447"/>
    </source>
</evidence>
<dbReference type="SMART" id="SM00283">
    <property type="entry name" value="MA"/>
    <property type="match status" value="1"/>
</dbReference>
<dbReference type="GO" id="GO:0006935">
    <property type="term" value="P:chemotaxis"/>
    <property type="evidence" value="ECO:0007669"/>
    <property type="project" value="InterPro"/>
</dbReference>
<gene>
    <name evidence="11" type="ORF">CR203_24800</name>
</gene>
<dbReference type="GO" id="GO:0005886">
    <property type="term" value="C:plasma membrane"/>
    <property type="evidence" value="ECO:0007669"/>
    <property type="project" value="UniProtKB-SubCell"/>
</dbReference>
<feature type="coiled-coil region" evidence="7">
    <location>
        <begin position="332"/>
        <end position="359"/>
    </location>
</feature>
<keyword evidence="8" id="KW-0812">Transmembrane</keyword>
<dbReference type="InterPro" id="IPR004089">
    <property type="entry name" value="MCPsignal_dom"/>
</dbReference>
<protein>
    <recommendedName>
        <fullName evidence="13">Methyl-accepting chemotaxis protein</fullName>
    </recommendedName>
</protein>
<reference evidence="11 12" key="1">
    <citation type="submission" date="2017-10" db="EMBL/GenBank/DDBJ databases">
        <title>Bacillus sp. nov., a halophilic bacterium isolated from a Keqin Lake.</title>
        <authorList>
            <person name="Wang H."/>
        </authorList>
    </citation>
    <scope>NUCLEOTIDE SEQUENCE [LARGE SCALE GENOMIC DNA]</scope>
    <source>
        <strain evidence="11 12">KCTC 13187</strain>
    </source>
</reference>
<dbReference type="Pfam" id="PF00672">
    <property type="entry name" value="HAMP"/>
    <property type="match status" value="1"/>
</dbReference>
<organism evidence="11 12">
    <name type="scientific">Salipaludibacillus neizhouensis</name>
    <dbReference type="NCBI Taxonomy" id="885475"/>
    <lineage>
        <taxon>Bacteria</taxon>
        <taxon>Bacillati</taxon>
        <taxon>Bacillota</taxon>
        <taxon>Bacilli</taxon>
        <taxon>Bacillales</taxon>
        <taxon>Bacillaceae</taxon>
    </lineage>
</organism>
<keyword evidence="12" id="KW-1185">Reference proteome</keyword>
<comment type="subcellular location">
    <subcellularLocation>
        <location evidence="1">Cell membrane</location>
    </subcellularLocation>
</comment>
<feature type="coiled-coil region" evidence="7">
    <location>
        <begin position="82"/>
        <end position="109"/>
    </location>
</feature>
<dbReference type="GO" id="GO:0004888">
    <property type="term" value="F:transmembrane signaling receptor activity"/>
    <property type="evidence" value="ECO:0007669"/>
    <property type="project" value="InterPro"/>
</dbReference>
<dbReference type="GO" id="GO:0007165">
    <property type="term" value="P:signal transduction"/>
    <property type="evidence" value="ECO:0007669"/>
    <property type="project" value="UniProtKB-KW"/>
</dbReference>
<keyword evidence="4 6" id="KW-0807">Transducer</keyword>
<keyword evidence="3 8" id="KW-0472">Membrane</keyword>
<comment type="caution">
    <text evidence="11">The sequence shown here is derived from an EMBL/GenBank/DDBJ whole genome shotgun (WGS) entry which is preliminary data.</text>
</comment>
<sequence>MLFLKKLISIRTKLGLLLAIPIIIFSIIIGYNLFSEKQTTDQLIETLYEDTYVSATNLIQADRDMYQADAEFSNVLYINEEQEEQEQSLKEYTENVNQVKERVAHAKSLIETNASFTTLKHEDSNLTMAELFTDFETNFAEWENAASDLMIQAETEDVATNVTLRTNVENTYELFEKARTNLDEVEQLIDEDANQLIDSLNQTNEQKFIINIVVLLVVIILISIFGSLFIFKTNKSINSIVEVSGRIANGDLTSSPLKVQSRDELGQLTETVNVMNVNLNKLVSSVDHSVAEVVESSVSMSSTSEEVAASIDEIVHSIDDIAQGASKGAHDAEHTNQKTKDLSDQLESVKENMAIMLQQSQVAEQASQQGISQIGSLRDTSNQTSEVLAEVSTVITQLTSRVKDIESVVDVINGISDQTNLLALNASIEAARAGEHGKGFAVVADEVRKLAEQSSTATSEIRSTIQVIVNEANNASKSMETTEAISIKQKDSVTDTEQVFQSINDSVQSILQSIKNIDTGVTNMNELQEEVLSAIESISAFTEQSAASTQQVSASTEEQLKAIDQVAQSAEKLSELSEELRTSIKQFTYKN</sequence>
<dbReference type="CDD" id="cd11386">
    <property type="entry name" value="MCP_signal"/>
    <property type="match status" value="1"/>
</dbReference>
<dbReference type="PRINTS" id="PR00260">
    <property type="entry name" value="CHEMTRNSDUCR"/>
</dbReference>
<dbReference type="PANTHER" id="PTHR32089">
    <property type="entry name" value="METHYL-ACCEPTING CHEMOTAXIS PROTEIN MCPB"/>
    <property type="match status" value="1"/>
</dbReference>
<evidence type="ECO:0000256" key="2">
    <source>
        <dbReference type="ARBA" id="ARBA00022475"/>
    </source>
</evidence>
<evidence type="ECO:0000256" key="4">
    <source>
        <dbReference type="ARBA" id="ARBA00023224"/>
    </source>
</evidence>
<feature type="transmembrane region" description="Helical" evidence="8">
    <location>
        <begin position="208"/>
        <end position="231"/>
    </location>
</feature>
<keyword evidence="2" id="KW-1003">Cell membrane</keyword>
<dbReference type="PROSITE" id="PS50111">
    <property type="entry name" value="CHEMOTAXIS_TRANSDUC_2"/>
    <property type="match status" value="1"/>
</dbReference>
<comment type="similarity">
    <text evidence="5">Belongs to the methyl-accepting chemotaxis (MCP) protein family.</text>
</comment>
<feature type="domain" description="Methyl-accepting transducer" evidence="9">
    <location>
        <begin position="303"/>
        <end position="539"/>
    </location>
</feature>
<evidence type="ECO:0000256" key="6">
    <source>
        <dbReference type="PROSITE-ProRule" id="PRU00284"/>
    </source>
</evidence>
<dbReference type="InterPro" id="IPR003660">
    <property type="entry name" value="HAMP_dom"/>
</dbReference>
<keyword evidence="8" id="KW-1133">Transmembrane helix</keyword>
<dbReference type="Gene3D" id="1.10.287.950">
    <property type="entry name" value="Methyl-accepting chemotaxis protein"/>
    <property type="match status" value="1"/>
</dbReference>
<dbReference type="Gene3D" id="6.10.340.10">
    <property type="match status" value="1"/>
</dbReference>
<evidence type="ECO:0000259" key="9">
    <source>
        <dbReference type="PROSITE" id="PS50111"/>
    </source>
</evidence>
<dbReference type="AlphaFoldDB" id="A0A3A9JW64"/>
<dbReference type="PANTHER" id="PTHR32089:SF112">
    <property type="entry name" value="LYSOZYME-LIKE PROTEIN-RELATED"/>
    <property type="match status" value="1"/>
</dbReference>
<evidence type="ECO:0000259" key="10">
    <source>
        <dbReference type="PROSITE" id="PS50885"/>
    </source>
</evidence>
<feature type="transmembrane region" description="Helical" evidence="8">
    <location>
        <begin position="12"/>
        <end position="34"/>
    </location>
</feature>
<dbReference type="InterPro" id="IPR004090">
    <property type="entry name" value="Chemotax_Me-accpt_rcpt"/>
</dbReference>
<evidence type="ECO:0000256" key="8">
    <source>
        <dbReference type="SAM" id="Phobius"/>
    </source>
</evidence>
<evidence type="ECO:0000313" key="11">
    <source>
        <dbReference type="EMBL" id="RKL64717.1"/>
    </source>
</evidence>
<feature type="coiled-coil region" evidence="7">
    <location>
        <begin position="168"/>
        <end position="195"/>
    </location>
</feature>
<dbReference type="PROSITE" id="PS50885">
    <property type="entry name" value="HAMP"/>
    <property type="match status" value="1"/>
</dbReference>
<dbReference type="SUPFAM" id="SSF58104">
    <property type="entry name" value="Methyl-accepting chemotaxis protein (MCP) signaling domain"/>
    <property type="match status" value="1"/>
</dbReference>
<name>A0A3A9JW64_9BACI</name>
<dbReference type="CDD" id="cd06225">
    <property type="entry name" value="HAMP"/>
    <property type="match status" value="1"/>
</dbReference>
<evidence type="ECO:0008006" key="13">
    <source>
        <dbReference type="Google" id="ProtNLM"/>
    </source>
</evidence>
<evidence type="ECO:0000256" key="1">
    <source>
        <dbReference type="ARBA" id="ARBA00004236"/>
    </source>
</evidence>
<keyword evidence="7" id="KW-0175">Coiled coil</keyword>
<dbReference type="Pfam" id="PF00015">
    <property type="entry name" value="MCPsignal"/>
    <property type="match status" value="1"/>
</dbReference>
<dbReference type="SMART" id="SM00304">
    <property type="entry name" value="HAMP"/>
    <property type="match status" value="1"/>
</dbReference>
<evidence type="ECO:0000313" key="12">
    <source>
        <dbReference type="Proteomes" id="UP000281498"/>
    </source>
</evidence>
<dbReference type="EMBL" id="PDOE01000048">
    <property type="protein sequence ID" value="RKL64717.1"/>
    <property type="molecule type" value="Genomic_DNA"/>
</dbReference>
<evidence type="ECO:0000256" key="7">
    <source>
        <dbReference type="SAM" id="Coils"/>
    </source>
</evidence>
<dbReference type="Proteomes" id="UP000281498">
    <property type="component" value="Unassembled WGS sequence"/>
</dbReference>
<accession>A0A3A9JW64</accession>
<evidence type="ECO:0000256" key="3">
    <source>
        <dbReference type="ARBA" id="ARBA00023136"/>
    </source>
</evidence>
<proteinExistence type="inferred from homology"/>
<feature type="domain" description="HAMP" evidence="10">
    <location>
        <begin position="231"/>
        <end position="284"/>
    </location>
</feature>